<keyword evidence="2" id="KW-1185">Reference proteome</keyword>
<dbReference type="Pfam" id="PF08843">
    <property type="entry name" value="AbiEii"/>
    <property type="match status" value="1"/>
</dbReference>
<sequence length="149" mass="17543">MLKLQFRYVEDISPFIGLVNNRGFNLFIGNDEETAIKTDLLYWDAPFLFPPIEEEGVRLATIEDIAAMKLDTISRGGRKKDFWDLSEILETNKISDLLEIYKKKYPWFEVEDVLKGLSDFTIADQMPDPICYKKKDWEEIKDELRRLTI</sequence>
<dbReference type="Proteomes" id="UP000261174">
    <property type="component" value="Unassembled WGS sequence"/>
</dbReference>
<comment type="caution">
    <text evidence="1">The sequence shown here is derived from an EMBL/GenBank/DDBJ whole genome shotgun (WGS) entry which is preliminary data.</text>
</comment>
<dbReference type="AlphaFoldDB" id="A0A3E1P5H7"/>
<gene>
    <name evidence="1" type="ORF">DXN04_08565</name>
</gene>
<dbReference type="EMBL" id="QTJV01000002">
    <property type="protein sequence ID" value="RFM35432.1"/>
    <property type="molecule type" value="Genomic_DNA"/>
</dbReference>
<proteinExistence type="predicted"/>
<accession>A0A3E1P5H7</accession>
<dbReference type="OrthoDB" id="9796281at2"/>
<name>A0A3E1P5H7_9BACT</name>
<evidence type="ECO:0000313" key="2">
    <source>
        <dbReference type="Proteomes" id="UP000261174"/>
    </source>
</evidence>
<dbReference type="InterPro" id="IPR014942">
    <property type="entry name" value="AbiEii"/>
</dbReference>
<evidence type="ECO:0000313" key="1">
    <source>
        <dbReference type="EMBL" id="RFM35432.1"/>
    </source>
</evidence>
<protein>
    <submittedName>
        <fullName evidence="1">Uncharacterized protein</fullName>
    </submittedName>
</protein>
<organism evidence="1 2">
    <name type="scientific">Chitinophaga silvisoli</name>
    <dbReference type="NCBI Taxonomy" id="2291814"/>
    <lineage>
        <taxon>Bacteria</taxon>
        <taxon>Pseudomonadati</taxon>
        <taxon>Bacteroidota</taxon>
        <taxon>Chitinophagia</taxon>
        <taxon>Chitinophagales</taxon>
        <taxon>Chitinophagaceae</taxon>
        <taxon>Chitinophaga</taxon>
    </lineage>
</organism>
<reference evidence="1 2" key="1">
    <citation type="submission" date="2018-08" db="EMBL/GenBank/DDBJ databases">
        <title>Chitinophaga sp. K20C18050901, a novel bacterium isolated from forest soil.</title>
        <authorList>
            <person name="Wang C."/>
        </authorList>
    </citation>
    <scope>NUCLEOTIDE SEQUENCE [LARGE SCALE GENOMIC DNA]</scope>
    <source>
        <strain evidence="1 2">K20C18050901</strain>
    </source>
</reference>